<comment type="caution">
    <text evidence="4">The sequence shown here is derived from an EMBL/GenBank/DDBJ whole genome shotgun (WGS) entry which is preliminary data.</text>
</comment>
<evidence type="ECO:0000256" key="1">
    <source>
        <dbReference type="SAM" id="Phobius"/>
    </source>
</evidence>
<dbReference type="Pfam" id="PF26059">
    <property type="entry name" value="DUF8020"/>
    <property type="match status" value="1"/>
</dbReference>
<accession>A0ABV8KZS1</accession>
<protein>
    <recommendedName>
        <fullName evidence="3">DUF8020 domain-containing protein</fullName>
    </recommendedName>
</protein>
<keyword evidence="2" id="KW-0732">Signal</keyword>
<dbReference type="RefSeq" id="WP_378543498.1">
    <property type="nucleotide sequence ID" value="NZ_JBHSBA010000001.1"/>
</dbReference>
<feature type="signal peptide" evidence="2">
    <location>
        <begin position="1"/>
        <end position="26"/>
    </location>
</feature>
<dbReference type="InterPro" id="IPR058333">
    <property type="entry name" value="DUF8020"/>
</dbReference>
<dbReference type="EMBL" id="JBHSBA010000001">
    <property type="protein sequence ID" value="MFC4123348.1"/>
    <property type="molecule type" value="Genomic_DNA"/>
</dbReference>
<gene>
    <name evidence="4" type="ORF">ACFOW8_00240</name>
</gene>
<keyword evidence="5" id="KW-1185">Reference proteome</keyword>
<keyword evidence="1" id="KW-0472">Membrane</keyword>
<feature type="transmembrane region" description="Helical" evidence="1">
    <location>
        <begin position="144"/>
        <end position="166"/>
    </location>
</feature>
<keyword evidence="1" id="KW-1133">Transmembrane helix</keyword>
<keyword evidence="1" id="KW-0812">Transmembrane</keyword>
<feature type="domain" description="DUF8020" evidence="3">
    <location>
        <begin position="35"/>
        <end position="102"/>
    </location>
</feature>
<name>A0ABV8KZS1_9NOCA</name>
<evidence type="ECO:0000256" key="2">
    <source>
        <dbReference type="SAM" id="SignalP"/>
    </source>
</evidence>
<sequence length="250" mass="24578">MKMSTTLATAAMTALALCVGAGTGNAEPAPAQTEVRYEVSRSGDAAVVTTGDGKLRVVDDQLVLTTTDDVPVAALPLSYRMDDQLFPITAEIDGDTATLTPVRTGGTQVAAATDLVAPDAAAQQIAESFTPRDQAALGVLAQRLGIGSAVAAIIGAVVGGGIGCLVGGAAGAVIASPVIVLLAPWVGATVAGCVLGAATLGAVGTMAGLITVGGPLALFSAYQYFSTILAPCPAELGAYCKDPAVPAPAK</sequence>
<reference evidence="5" key="1">
    <citation type="journal article" date="2019" name="Int. J. Syst. Evol. Microbiol.">
        <title>The Global Catalogue of Microorganisms (GCM) 10K type strain sequencing project: providing services to taxonomists for standard genome sequencing and annotation.</title>
        <authorList>
            <consortium name="The Broad Institute Genomics Platform"/>
            <consortium name="The Broad Institute Genome Sequencing Center for Infectious Disease"/>
            <person name="Wu L."/>
            <person name="Ma J."/>
        </authorList>
    </citation>
    <scope>NUCLEOTIDE SEQUENCE [LARGE SCALE GENOMIC DNA]</scope>
    <source>
        <strain evidence="5">CGMCC 4.7204</strain>
    </source>
</reference>
<evidence type="ECO:0000259" key="3">
    <source>
        <dbReference type="Pfam" id="PF26059"/>
    </source>
</evidence>
<evidence type="ECO:0000313" key="5">
    <source>
        <dbReference type="Proteomes" id="UP001595767"/>
    </source>
</evidence>
<proteinExistence type="predicted"/>
<organism evidence="4 5">
    <name type="scientific">Nocardia rhizosphaerae</name>
    <dbReference type="NCBI Taxonomy" id="1691571"/>
    <lineage>
        <taxon>Bacteria</taxon>
        <taxon>Bacillati</taxon>
        <taxon>Actinomycetota</taxon>
        <taxon>Actinomycetes</taxon>
        <taxon>Mycobacteriales</taxon>
        <taxon>Nocardiaceae</taxon>
        <taxon>Nocardia</taxon>
    </lineage>
</organism>
<evidence type="ECO:0000313" key="4">
    <source>
        <dbReference type="EMBL" id="MFC4123348.1"/>
    </source>
</evidence>
<dbReference type="Proteomes" id="UP001595767">
    <property type="component" value="Unassembled WGS sequence"/>
</dbReference>
<feature type="chain" id="PRO_5045141357" description="DUF8020 domain-containing protein" evidence="2">
    <location>
        <begin position="27"/>
        <end position="250"/>
    </location>
</feature>
<feature type="transmembrane region" description="Helical" evidence="1">
    <location>
        <begin position="206"/>
        <end position="225"/>
    </location>
</feature>
<feature type="transmembrane region" description="Helical" evidence="1">
    <location>
        <begin position="178"/>
        <end position="200"/>
    </location>
</feature>